<dbReference type="Gene3D" id="3.30.1360.120">
    <property type="entry name" value="Probable tRNA modification gtpase trme, domain 1"/>
    <property type="match status" value="1"/>
</dbReference>
<evidence type="ECO:0000313" key="2">
    <source>
        <dbReference type="Proteomes" id="UP000030182"/>
    </source>
</evidence>
<comment type="caution">
    <text evidence="1">The sequence shown here is derived from an EMBL/GenBank/DDBJ whole genome shotgun (WGS) entry which is preliminary data.</text>
</comment>
<sequence>MIRKESAAMANAQLKEFRRTPAAHLAGAMEAARVVGPRSVALRELDSPLQAGLRAKPGSESARALESVLGFALPARVGEVAGRSDAGHVLWLSPDEFLYVDPSDTSQAAVADLEASLEGLPGHAVDLSANRTVFELSGRASEELLEKGCNADLHPREFPAGRAIATQLAHVPILLHRVDQSLWRLFPRASFADFVARWIMDAMTEYRQSDVL</sequence>
<accession>A0ABR4SLM1</accession>
<dbReference type="InterPro" id="IPR027266">
    <property type="entry name" value="TrmE/GcvT-like"/>
</dbReference>
<gene>
    <name evidence="1" type="ORF">DHOM_02335</name>
</gene>
<dbReference type="Gene3D" id="3.30.70.1520">
    <property type="entry name" value="Heterotetrameric sarcosine oxidase"/>
    <property type="match status" value="1"/>
</dbReference>
<keyword evidence="2" id="KW-1185">Reference proteome</keyword>
<dbReference type="EMBL" id="JDRS01000002">
    <property type="protein sequence ID" value="KDS94084.1"/>
    <property type="molecule type" value="Genomic_DNA"/>
</dbReference>
<dbReference type="Pfam" id="PF04268">
    <property type="entry name" value="SoxG"/>
    <property type="match status" value="1"/>
</dbReference>
<name>A0ABR4SLM1_9MICO</name>
<reference evidence="1 2" key="1">
    <citation type="submission" date="2014-01" db="EMBL/GenBank/DDBJ databases">
        <title>Draft genome sequence of the multidrug-resistant clinical isolate Dermabacter hominis 1368.</title>
        <authorList>
            <person name="Albersmeier A."/>
            <person name="Bomholt C."/>
            <person name="Glaub A."/>
            <person name="Ruckert C."/>
            <person name="Soriano F."/>
            <person name="Fernandez-Natal I."/>
            <person name="Tauch A."/>
        </authorList>
    </citation>
    <scope>NUCLEOTIDE SEQUENCE [LARGE SCALE GENOMIC DNA]</scope>
    <source>
        <strain evidence="1 2">1368</strain>
    </source>
</reference>
<organism evidence="1 2">
    <name type="scientific">Dermabacter hominis 1368</name>
    <dbReference type="NCBI Taxonomy" id="1450519"/>
    <lineage>
        <taxon>Bacteria</taxon>
        <taxon>Bacillati</taxon>
        <taxon>Actinomycetota</taxon>
        <taxon>Actinomycetes</taxon>
        <taxon>Micrococcales</taxon>
        <taxon>Dermabacteraceae</taxon>
        <taxon>Dermabacter</taxon>
    </lineage>
</organism>
<dbReference type="SUPFAM" id="SSF103025">
    <property type="entry name" value="Folate-binding domain"/>
    <property type="match status" value="1"/>
</dbReference>
<protein>
    <submittedName>
        <fullName evidence="1">Sarcosine oxidase subunit gamma</fullName>
    </submittedName>
</protein>
<proteinExistence type="predicted"/>
<evidence type="ECO:0000313" key="1">
    <source>
        <dbReference type="EMBL" id="KDS94084.1"/>
    </source>
</evidence>
<dbReference type="InterPro" id="IPR007375">
    <property type="entry name" value="SoxG"/>
</dbReference>
<dbReference type="Proteomes" id="UP000030182">
    <property type="component" value="Unassembled WGS sequence"/>
</dbReference>